<dbReference type="SUPFAM" id="SSF51182">
    <property type="entry name" value="RmlC-like cupins"/>
    <property type="match status" value="1"/>
</dbReference>
<organism evidence="2 3">
    <name type="scientific">Desulfoluna limicola</name>
    <dbReference type="NCBI Taxonomy" id="2810562"/>
    <lineage>
        <taxon>Bacteria</taxon>
        <taxon>Pseudomonadati</taxon>
        <taxon>Thermodesulfobacteriota</taxon>
        <taxon>Desulfobacteria</taxon>
        <taxon>Desulfobacterales</taxon>
        <taxon>Desulfolunaceae</taxon>
        <taxon>Desulfoluna</taxon>
    </lineage>
</organism>
<gene>
    <name evidence="2" type="ORF">DSLASN_48110</name>
</gene>
<feature type="domain" description="Cupin type-2" evidence="1">
    <location>
        <begin position="38"/>
        <end position="103"/>
    </location>
</feature>
<dbReference type="CDD" id="cd06981">
    <property type="entry name" value="cupin_reut_a1446"/>
    <property type="match status" value="1"/>
</dbReference>
<sequence length="106" mass="12026">MNAVSLFDNISEDLPGELFTVLAAGNGVTIERIVSKGHASAEGEWYDQETREWVLVVKGEARLQFEGKDEMHLKTGDHLFIPAHARHRVVWTPKDRETIWVAVHFS</sequence>
<protein>
    <recommendedName>
        <fullName evidence="1">Cupin type-2 domain-containing protein</fullName>
    </recommendedName>
</protein>
<dbReference type="EMBL" id="AP024488">
    <property type="protein sequence ID" value="BCS99179.1"/>
    <property type="molecule type" value="Genomic_DNA"/>
</dbReference>
<dbReference type="Pfam" id="PF07883">
    <property type="entry name" value="Cupin_2"/>
    <property type="match status" value="1"/>
</dbReference>
<keyword evidence="3" id="KW-1185">Reference proteome</keyword>
<dbReference type="InterPro" id="IPR013096">
    <property type="entry name" value="Cupin_2"/>
</dbReference>
<dbReference type="InterPro" id="IPR011051">
    <property type="entry name" value="RmlC_Cupin_sf"/>
</dbReference>
<dbReference type="Gene3D" id="2.60.120.10">
    <property type="entry name" value="Jelly Rolls"/>
    <property type="match status" value="1"/>
</dbReference>
<accession>A0ABN6FA13</accession>
<dbReference type="Proteomes" id="UP001320148">
    <property type="component" value="Chromosome"/>
</dbReference>
<evidence type="ECO:0000313" key="2">
    <source>
        <dbReference type="EMBL" id="BCS99179.1"/>
    </source>
</evidence>
<dbReference type="RefSeq" id="WP_236890529.1">
    <property type="nucleotide sequence ID" value="NZ_AP024488.1"/>
</dbReference>
<evidence type="ECO:0000313" key="3">
    <source>
        <dbReference type="Proteomes" id="UP001320148"/>
    </source>
</evidence>
<dbReference type="InterPro" id="IPR014710">
    <property type="entry name" value="RmlC-like_jellyroll"/>
</dbReference>
<name>A0ABN6FA13_9BACT</name>
<proteinExistence type="predicted"/>
<evidence type="ECO:0000259" key="1">
    <source>
        <dbReference type="Pfam" id="PF07883"/>
    </source>
</evidence>
<reference evidence="2 3" key="1">
    <citation type="submission" date="2021-02" db="EMBL/GenBank/DDBJ databases">
        <title>Complete genome of Desulfoluna sp. strain ASN36.</title>
        <authorList>
            <person name="Takahashi A."/>
            <person name="Kojima H."/>
            <person name="Fukui M."/>
        </authorList>
    </citation>
    <scope>NUCLEOTIDE SEQUENCE [LARGE SCALE GENOMIC DNA]</scope>
    <source>
        <strain evidence="2 3">ASN36</strain>
    </source>
</reference>